<accession>A0A9N8EGS2</accession>
<feature type="compositionally biased region" description="Low complexity" evidence="1">
    <location>
        <begin position="28"/>
        <end position="44"/>
    </location>
</feature>
<comment type="caution">
    <text evidence="2">The sequence shown here is derived from an EMBL/GenBank/DDBJ whole genome shotgun (WGS) entry which is preliminary data.</text>
</comment>
<dbReference type="EMBL" id="CAICTM010000912">
    <property type="protein sequence ID" value="CAB9518195.1"/>
    <property type="molecule type" value="Genomic_DNA"/>
</dbReference>
<name>A0A9N8EGS2_9STRA</name>
<organism evidence="2 3">
    <name type="scientific">Seminavis robusta</name>
    <dbReference type="NCBI Taxonomy" id="568900"/>
    <lineage>
        <taxon>Eukaryota</taxon>
        <taxon>Sar</taxon>
        <taxon>Stramenopiles</taxon>
        <taxon>Ochrophyta</taxon>
        <taxon>Bacillariophyta</taxon>
        <taxon>Bacillariophyceae</taxon>
        <taxon>Bacillariophycidae</taxon>
        <taxon>Naviculales</taxon>
        <taxon>Naviculaceae</taxon>
        <taxon>Seminavis</taxon>
    </lineage>
</organism>
<evidence type="ECO:0000256" key="1">
    <source>
        <dbReference type="SAM" id="MobiDB-lite"/>
    </source>
</evidence>
<protein>
    <submittedName>
        <fullName evidence="2">Uncharacterized protein</fullName>
    </submittedName>
</protein>
<feature type="region of interest" description="Disordered" evidence="1">
    <location>
        <begin position="1"/>
        <end position="57"/>
    </location>
</feature>
<evidence type="ECO:0000313" key="3">
    <source>
        <dbReference type="Proteomes" id="UP001153069"/>
    </source>
</evidence>
<proteinExistence type="predicted"/>
<gene>
    <name evidence="2" type="ORF">SEMRO_914_G219530.1</name>
</gene>
<reference evidence="2" key="1">
    <citation type="submission" date="2020-06" db="EMBL/GenBank/DDBJ databases">
        <authorList>
            <consortium name="Plant Systems Biology data submission"/>
        </authorList>
    </citation>
    <scope>NUCLEOTIDE SEQUENCE</scope>
    <source>
        <strain evidence="2">D6</strain>
    </source>
</reference>
<dbReference type="AlphaFoldDB" id="A0A9N8EGS2"/>
<feature type="compositionally biased region" description="Low complexity" evidence="1">
    <location>
        <begin position="11"/>
        <end position="21"/>
    </location>
</feature>
<feature type="region of interest" description="Disordered" evidence="1">
    <location>
        <begin position="85"/>
        <end position="106"/>
    </location>
</feature>
<evidence type="ECO:0000313" key="2">
    <source>
        <dbReference type="EMBL" id="CAB9518195.1"/>
    </source>
</evidence>
<dbReference type="Proteomes" id="UP001153069">
    <property type="component" value="Unassembled WGS sequence"/>
</dbReference>
<sequence length="106" mass="11718">MMMFKDFSLGSSNSDHSTTSTRSDRSTSSKSSSKSKKSSSSSRSSSKKTKGEFVAESMKEMSPHLMIQMLEMYAENDNQVAFEAFQGLKNSSDTSSSSTRKSKRRS</sequence>
<keyword evidence="3" id="KW-1185">Reference proteome</keyword>